<gene>
    <name evidence="1" type="ORF">B4N89_27900</name>
</gene>
<protein>
    <recommendedName>
        <fullName evidence="3">DUF3168 domain-containing protein</fullName>
    </recommendedName>
</protein>
<dbReference type="EMBL" id="MWQN01000001">
    <property type="protein sequence ID" value="OPC84243.1"/>
    <property type="molecule type" value="Genomic_DNA"/>
</dbReference>
<dbReference type="RefSeq" id="WP_078978537.1">
    <property type="nucleotide sequence ID" value="NZ_MWQN01000001.1"/>
</dbReference>
<proteinExistence type="predicted"/>
<dbReference type="AlphaFoldDB" id="A0A1T3P5A6"/>
<organism evidence="1 2">
    <name type="scientific">Embleya scabrispora</name>
    <dbReference type="NCBI Taxonomy" id="159449"/>
    <lineage>
        <taxon>Bacteria</taxon>
        <taxon>Bacillati</taxon>
        <taxon>Actinomycetota</taxon>
        <taxon>Actinomycetes</taxon>
        <taxon>Kitasatosporales</taxon>
        <taxon>Streptomycetaceae</taxon>
        <taxon>Embleya</taxon>
    </lineage>
</organism>
<reference evidence="1 2" key="1">
    <citation type="submission" date="2017-03" db="EMBL/GenBank/DDBJ databases">
        <title>Draft genome sequence of Streptomyces scabrisporus NF3, endophyte isolated from Amphipterygium adstringens.</title>
        <authorList>
            <person name="Vazquez M."/>
            <person name="Ceapa C.D."/>
            <person name="Rodriguez Luna D."/>
            <person name="Sanchez Esquivel S."/>
        </authorList>
    </citation>
    <scope>NUCLEOTIDE SEQUENCE [LARGE SCALE GENOMIC DNA]</scope>
    <source>
        <strain evidence="1 2">NF3</strain>
    </source>
</reference>
<dbReference type="OrthoDB" id="4207534at2"/>
<dbReference type="STRING" id="159449.B4N89_27900"/>
<sequence>MDAFVDIEVLLIAWLSAGRPGTTWAAELDNDLLSYLPCGQVVRVGGDDDGTRLDRALVDVDIYAAGRAQAADIAAWTRTALTRNLPGSSLPGAVVGRVSTVSAPAWRPYENTALRRMGATYEVFLHPAVT</sequence>
<accession>A0A1T3P5A6</accession>
<evidence type="ECO:0000313" key="1">
    <source>
        <dbReference type="EMBL" id="OPC84243.1"/>
    </source>
</evidence>
<name>A0A1T3P5A6_9ACTN</name>
<evidence type="ECO:0008006" key="3">
    <source>
        <dbReference type="Google" id="ProtNLM"/>
    </source>
</evidence>
<dbReference type="Proteomes" id="UP000190037">
    <property type="component" value="Unassembled WGS sequence"/>
</dbReference>
<comment type="caution">
    <text evidence="1">The sequence shown here is derived from an EMBL/GenBank/DDBJ whole genome shotgun (WGS) entry which is preliminary data.</text>
</comment>
<evidence type="ECO:0000313" key="2">
    <source>
        <dbReference type="Proteomes" id="UP000190037"/>
    </source>
</evidence>
<keyword evidence="2" id="KW-1185">Reference proteome</keyword>